<feature type="binding site" evidence="11">
    <location>
        <position position="111"/>
    </location>
    <ligand>
        <name>Zn(2+)</name>
        <dbReference type="ChEBI" id="CHEBI:29105"/>
        <note>ligand shared between dimeric partners</note>
    </ligand>
</feature>
<keyword evidence="11" id="KW-0479">Metal-binding</keyword>
<comment type="similarity">
    <text evidence="11">Belongs to the PRA-CH family.</text>
</comment>
<comment type="cofactor">
    <cofactor evidence="11">
        <name>Mg(2+)</name>
        <dbReference type="ChEBI" id="CHEBI:18420"/>
    </cofactor>
    <text evidence="11">Binds 1 Mg(2+) ion per subunit.</text>
</comment>
<evidence type="ECO:0000256" key="5">
    <source>
        <dbReference type="ARBA" id="ARBA00007731"/>
    </source>
</evidence>
<evidence type="ECO:0000259" key="12">
    <source>
        <dbReference type="Pfam" id="PF01502"/>
    </source>
</evidence>
<feature type="binding site" evidence="11">
    <location>
        <position position="88"/>
    </location>
    <ligand>
        <name>Zn(2+)</name>
        <dbReference type="ChEBI" id="CHEBI:29105"/>
        <note>ligand shared between dimeric partners</note>
    </ligand>
</feature>
<dbReference type="PANTHER" id="PTHR42945">
    <property type="entry name" value="HISTIDINE BIOSYNTHESIS BIFUNCTIONAL PROTEIN"/>
    <property type="match status" value="1"/>
</dbReference>
<dbReference type="InterPro" id="IPR038019">
    <property type="entry name" value="PRib_AMP_CycHydrolase_sf"/>
</dbReference>
<dbReference type="EC" id="3.5.4.19" evidence="11"/>
<dbReference type="GO" id="GO:0000287">
    <property type="term" value="F:magnesium ion binding"/>
    <property type="evidence" value="ECO:0007669"/>
    <property type="project" value="UniProtKB-UniRule"/>
</dbReference>
<dbReference type="InterPro" id="IPR002496">
    <property type="entry name" value="PRib_AMP_CycHydrolase_dom"/>
</dbReference>
<protein>
    <recommendedName>
        <fullName evidence="11">Phosphoribosyl-AMP cyclohydrolase</fullName>
        <shortName evidence="11">PRA-CH</shortName>
        <ecNumber evidence="11">3.5.4.19</ecNumber>
    </recommendedName>
</protein>
<comment type="catalytic activity">
    <reaction evidence="1 11">
        <text>1-(5-phospho-beta-D-ribosyl)-5'-AMP + H2O = 1-(5-phospho-beta-D-ribosyl)-5-[(5-phospho-beta-D-ribosylamino)methylideneamino]imidazole-4-carboxamide</text>
        <dbReference type="Rhea" id="RHEA:20049"/>
        <dbReference type="ChEBI" id="CHEBI:15377"/>
        <dbReference type="ChEBI" id="CHEBI:58435"/>
        <dbReference type="ChEBI" id="CHEBI:59457"/>
        <dbReference type="EC" id="3.5.4.19"/>
    </reaction>
</comment>
<organism evidence="13 14">
    <name type="scientific">Acetobacter garciniae</name>
    <dbReference type="NCBI Taxonomy" id="2817435"/>
    <lineage>
        <taxon>Bacteria</taxon>
        <taxon>Pseudomonadati</taxon>
        <taxon>Pseudomonadota</taxon>
        <taxon>Alphaproteobacteria</taxon>
        <taxon>Acetobacterales</taxon>
        <taxon>Acetobacteraceae</taxon>
        <taxon>Acetobacter</taxon>
    </lineage>
</organism>
<comment type="function">
    <text evidence="11">Catalyzes the hydrolysis of the adenine ring of phosphoribosyl-AMP.</text>
</comment>
<evidence type="ECO:0000256" key="9">
    <source>
        <dbReference type="ARBA" id="ARBA00022801"/>
    </source>
</evidence>
<dbReference type="GO" id="GO:0008270">
    <property type="term" value="F:zinc ion binding"/>
    <property type="evidence" value="ECO:0007669"/>
    <property type="project" value="UniProtKB-UniRule"/>
</dbReference>
<evidence type="ECO:0000256" key="7">
    <source>
        <dbReference type="ARBA" id="ARBA00022490"/>
    </source>
</evidence>
<dbReference type="AlphaFoldDB" id="A0A939KQU7"/>
<name>A0A939KQU7_9PROT</name>
<feature type="binding site" evidence="11">
    <location>
        <position position="89"/>
    </location>
    <ligand>
        <name>Mg(2+)</name>
        <dbReference type="ChEBI" id="CHEBI:18420"/>
    </ligand>
</feature>
<comment type="cofactor">
    <cofactor evidence="11">
        <name>Zn(2+)</name>
        <dbReference type="ChEBI" id="CHEBI:29105"/>
    </cofactor>
    <text evidence="11">Binds 1 zinc ion per subunit.</text>
</comment>
<dbReference type="FunFam" id="3.10.20.810:FF:000001">
    <property type="entry name" value="Histidine biosynthesis bifunctional protein HisIE"/>
    <property type="match status" value="1"/>
</dbReference>
<keyword evidence="11" id="KW-0862">Zinc</keyword>
<keyword evidence="8 11" id="KW-0028">Amino-acid biosynthesis</keyword>
<comment type="caution">
    <text evidence="13">The sequence shown here is derived from an EMBL/GenBank/DDBJ whole genome shotgun (WGS) entry which is preliminary data.</text>
</comment>
<dbReference type="GO" id="GO:0004636">
    <property type="term" value="F:phosphoribosyl-ATP diphosphatase activity"/>
    <property type="evidence" value="ECO:0007669"/>
    <property type="project" value="UniProtKB-EC"/>
</dbReference>
<keyword evidence="11" id="KW-0460">Magnesium</keyword>
<keyword evidence="14" id="KW-1185">Reference proteome</keyword>
<dbReference type="Pfam" id="PF01502">
    <property type="entry name" value="PRA-CH"/>
    <property type="match status" value="1"/>
</dbReference>
<evidence type="ECO:0000256" key="3">
    <source>
        <dbReference type="ARBA" id="ARBA00005169"/>
    </source>
</evidence>
<dbReference type="PANTHER" id="PTHR42945:SF1">
    <property type="entry name" value="HISTIDINE BIOSYNTHESIS BIFUNCTIONAL PROTEIN HIS7"/>
    <property type="match status" value="1"/>
</dbReference>
<evidence type="ECO:0000256" key="4">
    <source>
        <dbReference type="ARBA" id="ARBA00005204"/>
    </source>
</evidence>
<reference evidence="13" key="1">
    <citation type="submission" date="2021-03" db="EMBL/GenBank/DDBJ databases">
        <title>The complete genome sequence of Acetobacter sp. TBRC 12339.</title>
        <authorList>
            <person name="Charoenyingcharoen P."/>
            <person name="Yukphan P."/>
        </authorList>
    </citation>
    <scope>NUCLEOTIDE SEQUENCE</scope>
    <source>
        <strain evidence="13">TBRC 12339</strain>
    </source>
</reference>
<gene>
    <name evidence="11 13" type="primary">hisI</name>
    <name evidence="13" type="ORF">J2D77_12345</name>
</gene>
<evidence type="ECO:0000256" key="11">
    <source>
        <dbReference type="HAMAP-Rule" id="MF_01021"/>
    </source>
</evidence>
<evidence type="ECO:0000313" key="14">
    <source>
        <dbReference type="Proteomes" id="UP000664073"/>
    </source>
</evidence>
<sequence>MPYTAPAPAVLDTMLEGIRYDAAGLIAAIAQQHDTGEVLMIAWMNAEALRETLQSGRVCYYSRSRKGLWRKGETSGQVQHLIQARLDCDSDAVLLEVDQIGVACHTGRRNCFYRAFTPEGLTELSKPLIDPAKLYHSHA</sequence>
<proteinExistence type="inferred from homology"/>
<comment type="subcellular location">
    <subcellularLocation>
        <location evidence="11">Cytoplasm</location>
    </subcellularLocation>
</comment>
<dbReference type="HAMAP" id="MF_01021">
    <property type="entry name" value="HisI"/>
    <property type="match status" value="1"/>
</dbReference>
<dbReference type="Gene3D" id="3.10.20.810">
    <property type="entry name" value="Phosphoribosyl-AMP cyclohydrolase"/>
    <property type="match status" value="1"/>
</dbReference>
<feature type="binding site" evidence="11">
    <location>
        <position position="91"/>
    </location>
    <ligand>
        <name>Mg(2+)</name>
        <dbReference type="ChEBI" id="CHEBI:18420"/>
    </ligand>
</feature>
<dbReference type="NCBIfam" id="NF000768">
    <property type="entry name" value="PRK00051.1"/>
    <property type="match status" value="1"/>
</dbReference>
<evidence type="ECO:0000256" key="6">
    <source>
        <dbReference type="ARBA" id="ARBA00008299"/>
    </source>
</evidence>
<comment type="catalytic activity">
    <reaction evidence="2">
        <text>1-(5-phospho-beta-D-ribosyl)-ATP + H2O = 1-(5-phospho-beta-D-ribosyl)-5'-AMP + diphosphate + H(+)</text>
        <dbReference type="Rhea" id="RHEA:22828"/>
        <dbReference type="ChEBI" id="CHEBI:15377"/>
        <dbReference type="ChEBI" id="CHEBI:15378"/>
        <dbReference type="ChEBI" id="CHEBI:33019"/>
        <dbReference type="ChEBI" id="CHEBI:59457"/>
        <dbReference type="ChEBI" id="CHEBI:73183"/>
        <dbReference type="EC" id="3.6.1.31"/>
    </reaction>
</comment>
<evidence type="ECO:0000313" key="13">
    <source>
        <dbReference type="EMBL" id="MBO1325944.1"/>
    </source>
</evidence>
<keyword evidence="10 11" id="KW-0368">Histidine biosynthesis</keyword>
<dbReference type="GO" id="GO:0000105">
    <property type="term" value="P:L-histidine biosynthetic process"/>
    <property type="evidence" value="ECO:0007669"/>
    <property type="project" value="UniProtKB-UniRule"/>
</dbReference>
<keyword evidence="9 11" id="KW-0378">Hydrolase</keyword>
<evidence type="ECO:0000256" key="10">
    <source>
        <dbReference type="ARBA" id="ARBA00023102"/>
    </source>
</evidence>
<dbReference type="EMBL" id="JAFVMH010000006">
    <property type="protein sequence ID" value="MBO1325944.1"/>
    <property type="molecule type" value="Genomic_DNA"/>
</dbReference>
<feature type="domain" description="Phosphoribosyl-AMP cyclohydrolase" evidence="12">
    <location>
        <begin position="40"/>
        <end position="113"/>
    </location>
</feature>
<feature type="binding site" evidence="11">
    <location>
        <position position="87"/>
    </location>
    <ligand>
        <name>Mg(2+)</name>
        <dbReference type="ChEBI" id="CHEBI:18420"/>
    </ligand>
</feature>
<keyword evidence="7 11" id="KW-0963">Cytoplasm</keyword>
<comment type="similarity">
    <text evidence="6">In the N-terminal section; belongs to the PRA-CH family.</text>
</comment>
<accession>A0A939KQU7</accession>
<dbReference type="SUPFAM" id="SSF141734">
    <property type="entry name" value="HisI-like"/>
    <property type="match status" value="1"/>
</dbReference>
<comment type="subunit">
    <text evidence="11">Homodimer.</text>
</comment>
<evidence type="ECO:0000256" key="1">
    <source>
        <dbReference type="ARBA" id="ARBA00000024"/>
    </source>
</evidence>
<feature type="binding site" evidence="11">
    <location>
        <position position="104"/>
    </location>
    <ligand>
        <name>Zn(2+)</name>
        <dbReference type="ChEBI" id="CHEBI:29105"/>
        <note>ligand shared between dimeric partners</note>
    </ligand>
</feature>
<comment type="similarity">
    <text evidence="5">In the C-terminal section; belongs to the PRA-PH family.</text>
</comment>
<evidence type="ECO:0000256" key="2">
    <source>
        <dbReference type="ARBA" id="ARBA00001460"/>
    </source>
</evidence>
<dbReference type="InterPro" id="IPR026660">
    <property type="entry name" value="PRA-CH"/>
</dbReference>
<comment type="pathway">
    <text evidence="4">Amino-acid biosynthesis; L-histidine biosynthesis; L-histidine from 5-phospho-alpha-D-ribose 1-diphosphate: step 2/9.</text>
</comment>
<comment type="pathway">
    <text evidence="3 11">Amino-acid biosynthesis; L-histidine biosynthesis; L-histidine from 5-phospho-alpha-D-ribose 1-diphosphate: step 3/9.</text>
</comment>
<dbReference type="RefSeq" id="WP_207846618.1">
    <property type="nucleotide sequence ID" value="NZ_JAFVMH010000006.1"/>
</dbReference>
<dbReference type="GO" id="GO:0005737">
    <property type="term" value="C:cytoplasm"/>
    <property type="evidence" value="ECO:0007669"/>
    <property type="project" value="UniProtKB-SubCell"/>
</dbReference>
<evidence type="ECO:0000256" key="8">
    <source>
        <dbReference type="ARBA" id="ARBA00022605"/>
    </source>
</evidence>
<dbReference type="Proteomes" id="UP000664073">
    <property type="component" value="Unassembled WGS sequence"/>
</dbReference>
<dbReference type="GO" id="GO:0004635">
    <property type="term" value="F:phosphoribosyl-AMP cyclohydrolase activity"/>
    <property type="evidence" value="ECO:0007669"/>
    <property type="project" value="UniProtKB-UniRule"/>
</dbReference>